<proteinExistence type="predicted"/>
<dbReference type="Proteomes" id="UP000325395">
    <property type="component" value="Unassembled WGS sequence"/>
</dbReference>
<accession>A0ABQ6X0U0</accession>
<dbReference type="EMBL" id="ML735691">
    <property type="protein sequence ID" value="KAE8422947.1"/>
    <property type="molecule type" value="Genomic_DNA"/>
</dbReference>
<organism evidence="1 2">
    <name type="scientific">Aspergillus pseudocaelatus</name>
    <dbReference type="NCBI Taxonomy" id="1825620"/>
    <lineage>
        <taxon>Eukaryota</taxon>
        <taxon>Fungi</taxon>
        <taxon>Dikarya</taxon>
        <taxon>Ascomycota</taxon>
        <taxon>Pezizomycotina</taxon>
        <taxon>Eurotiomycetes</taxon>
        <taxon>Eurotiomycetidae</taxon>
        <taxon>Eurotiales</taxon>
        <taxon>Aspergillaceae</taxon>
        <taxon>Aspergillus</taxon>
        <taxon>Aspergillus subgen. Circumdati</taxon>
    </lineage>
</organism>
<reference evidence="1 2" key="1">
    <citation type="submission" date="2019-04" db="EMBL/GenBank/DDBJ databases">
        <authorList>
            <consortium name="DOE Joint Genome Institute"/>
            <person name="Mondo S."/>
            <person name="Kjaerbolling I."/>
            <person name="Vesth T."/>
            <person name="Frisvad J.C."/>
            <person name="Nybo J.L."/>
            <person name="Theobald S."/>
            <person name="Kildgaard S."/>
            <person name="Isbrandt T."/>
            <person name="Kuo A."/>
            <person name="Sato A."/>
            <person name="Lyhne E.K."/>
            <person name="Kogle M.E."/>
            <person name="Wiebenga A."/>
            <person name="Kun R.S."/>
            <person name="Lubbers R.J."/>
            <person name="Makela M.R."/>
            <person name="Barry K."/>
            <person name="Chovatia M."/>
            <person name="Clum A."/>
            <person name="Daum C."/>
            <person name="Haridas S."/>
            <person name="He G."/>
            <person name="LaButti K."/>
            <person name="Lipzen A."/>
            <person name="Riley R."/>
            <person name="Salamov A."/>
            <person name="Simmons B.A."/>
            <person name="Magnuson J.K."/>
            <person name="Henrissat B."/>
            <person name="Mortensen U.H."/>
            <person name="Larsen T.O."/>
            <person name="Devries R.P."/>
            <person name="Grigoriev I.V."/>
            <person name="Machida M."/>
            <person name="Baker S.E."/>
            <person name="Andersen M.R."/>
            <person name="Cantor M.N."/>
            <person name="Hua S.X."/>
        </authorList>
    </citation>
    <scope>NUCLEOTIDE SEQUENCE [LARGE SCALE GENOMIC DNA]</scope>
    <source>
        <strain evidence="1 2">CBS 117616</strain>
    </source>
</reference>
<keyword evidence="2" id="KW-1185">Reference proteome</keyword>
<sequence length="72" mass="8241">MSFDTIVSIWHSSIPVEISFPAQSRGMRRYLLDRASIHYTIGNSCDKIDKLMEDPQFRTVDLCLAIVTAHDQ</sequence>
<evidence type="ECO:0000313" key="1">
    <source>
        <dbReference type="EMBL" id="KAE8422947.1"/>
    </source>
</evidence>
<name>A0ABQ6X0U0_9EURO</name>
<protein>
    <submittedName>
        <fullName evidence="1">Uncharacterized protein</fullName>
    </submittedName>
</protein>
<gene>
    <name evidence="1" type="ORF">BDV36DRAFT_244362</name>
</gene>
<evidence type="ECO:0000313" key="2">
    <source>
        <dbReference type="Proteomes" id="UP000325395"/>
    </source>
</evidence>